<dbReference type="RefSeq" id="WP_123820458.1">
    <property type="nucleotide sequence ID" value="NZ_RKQG01000002.1"/>
</dbReference>
<evidence type="ECO:0000313" key="2">
    <source>
        <dbReference type="Proteomes" id="UP000266906"/>
    </source>
</evidence>
<dbReference type="AlphaFoldDB" id="A0A3N4R5K7"/>
<protein>
    <recommendedName>
        <fullName evidence="3">Arylsulfotransferase ASST</fullName>
    </recommendedName>
</protein>
<name>A0A3N4R5K7_9ACTN</name>
<sequence>MTVAARLVTTVAAPLDPASSEAPWVLHGPDRRLLVQRGDTEVVALDVDAFSAGRASEVRFPAPWPRRFGSVTVSPERDAAVFAGVHAVRSVEATGTTRWEVRHGCWYGGCALLHSSFDEYARDEDHPYADSGSVAVSADGRLVWAHLRAPLGGDPAGEDDQELWAVLDATDGRVLGRVNTMTVASGSEHTPHLDPTQMGLSVGEGEEGSPALWGRWDGQRLSAAVIGIELVLLAVSPSGRHLLAVDVGQWSLCLHRAEDGSLLRKLDAEGTVPSHPRSTGEDRVYWDHDAAFVDDDTIVAGTSECDARYGTARHWLVDARGMTLRGEISYPFPVSGPARSAGDGAWYTVSKDRRSVHLWKSADEN</sequence>
<keyword evidence="2" id="KW-1185">Reference proteome</keyword>
<gene>
    <name evidence="1" type="ORF">EDD38_5828</name>
</gene>
<comment type="caution">
    <text evidence="1">The sequence shown here is derived from an EMBL/GenBank/DDBJ whole genome shotgun (WGS) entry which is preliminary data.</text>
</comment>
<evidence type="ECO:0000313" key="1">
    <source>
        <dbReference type="EMBL" id="RPE28688.1"/>
    </source>
</evidence>
<dbReference type="Proteomes" id="UP000266906">
    <property type="component" value="Unassembled WGS sequence"/>
</dbReference>
<accession>A0A3N4R5K7</accession>
<organism evidence="1 2">
    <name type="scientific">Kitasatospora cineracea</name>
    <dbReference type="NCBI Taxonomy" id="88074"/>
    <lineage>
        <taxon>Bacteria</taxon>
        <taxon>Bacillati</taxon>
        <taxon>Actinomycetota</taxon>
        <taxon>Actinomycetes</taxon>
        <taxon>Kitasatosporales</taxon>
        <taxon>Streptomycetaceae</taxon>
        <taxon>Kitasatospora</taxon>
    </lineage>
</organism>
<proteinExistence type="predicted"/>
<evidence type="ECO:0008006" key="3">
    <source>
        <dbReference type="Google" id="ProtNLM"/>
    </source>
</evidence>
<dbReference type="EMBL" id="RKQG01000002">
    <property type="protein sequence ID" value="RPE28688.1"/>
    <property type="molecule type" value="Genomic_DNA"/>
</dbReference>
<dbReference type="SUPFAM" id="SSF69322">
    <property type="entry name" value="Tricorn protease domain 2"/>
    <property type="match status" value="1"/>
</dbReference>
<reference evidence="1 2" key="1">
    <citation type="submission" date="2018-11" db="EMBL/GenBank/DDBJ databases">
        <title>Sequencing the genomes of 1000 actinobacteria strains.</title>
        <authorList>
            <person name="Klenk H.-P."/>
        </authorList>
    </citation>
    <scope>NUCLEOTIDE SEQUENCE [LARGE SCALE GENOMIC DNA]</scope>
    <source>
        <strain evidence="1 2">DSM 44781</strain>
    </source>
</reference>